<proteinExistence type="predicted"/>
<keyword evidence="1" id="KW-1133">Transmembrane helix</keyword>
<dbReference type="Proteomes" id="UP001178888">
    <property type="component" value="Unassembled WGS sequence"/>
</dbReference>
<protein>
    <recommendedName>
        <fullName evidence="6">Extracellular protein</fullName>
    </recommendedName>
</protein>
<keyword evidence="1" id="KW-0472">Membrane</keyword>
<sequence>MKRFSVFIFCFVLLITCLPQRGVYAYSYGDPNEEKVAEVYKQMLVKLDENPPNFTSAKKLYETVKEEVDMHMGPEPSKLILANLDDQDKKAAIRNMKKLLVLNIARRLESIEKNFSEYDTTKRLLAKAHATYDALSPTVEAEHPENDKKIRKDFDQALEALGNPGLFGVGKKEASLDSFKKNKKDILNTLKTEFKIKSLEVGHFAESATEQESAAAKKDWTDISNIRNWIPIILIVAVLIVVIVTVMRRRKQR</sequence>
<dbReference type="EMBL" id="SMYO01000003">
    <property type="protein sequence ID" value="TDK63154.1"/>
    <property type="molecule type" value="Genomic_DNA"/>
</dbReference>
<dbReference type="RefSeq" id="WP_133333497.1">
    <property type="nucleotide sequence ID" value="NZ_JAVGVR010000001.1"/>
</dbReference>
<organism evidence="3 4">
    <name type="scientific">Bacillus salipaludis</name>
    <dbReference type="NCBI Taxonomy" id="2547811"/>
    <lineage>
        <taxon>Bacteria</taxon>
        <taxon>Bacillati</taxon>
        <taxon>Bacillota</taxon>
        <taxon>Bacilli</taxon>
        <taxon>Bacillales</taxon>
        <taxon>Bacillaceae</taxon>
        <taxon>Bacillus</taxon>
    </lineage>
</organism>
<comment type="caution">
    <text evidence="3">The sequence shown here is derived from an EMBL/GenBank/DDBJ whole genome shotgun (WGS) entry which is preliminary data.</text>
</comment>
<evidence type="ECO:0000313" key="4">
    <source>
        <dbReference type="Proteomes" id="UP000295132"/>
    </source>
</evidence>
<feature type="transmembrane region" description="Helical" evidence="1">
    <location>
        <begin position="229"/>
        <end position="247"/>
    </location>
</feature>
<gene>
    <name evidence="3" type="ORF">E2K98_06790</name>
    <name evidence="2" type="ORF">RCG21_13795</name>
</gene>
<keyword evidence="5" id="KW-1185">Reference proteome</keyword>
<evidence type="ECO:0008006" key="6">
    <source>
        <dbReference type="Google" id="ProtNLM"/>
    </source>
</evidence>
<accession>A0A4R5VVA3</accession>
<dbReference type="EMBL" id="JAVGVR010000001">
    <property type="protein sequence ID" value="MDQ6597418.1"/>
    <property type="molecule type" value="Genomic_DNA"/>
</dbReference>
<evidence type="ECO:0000313" key="3">
    <source>
        <dbReference type="EMBL" id="TDK63154.1"/>
    </source>
</evidence>
<reference evidence="2" key="2">
    <citation type="submission" date="2023-08" db="EMBL/GenBank/DDBJ databases">
        <title>Nitrogen cycling bacteria in agricultural field soils.</title>
        <authorList>
            <person name="Jang J."/>
        </authorList>
    </citation>
    <scope>NUCLEOTIDE SEQUENCE</scope>
    <source>
        <strain evidence="2">PS3-36</strain>
    </source>
</reference>
<dbReference type="AlphaFoldDB" id="A0A4R5VVA3"/>
<dbReference type="Proteomes" id="UP000295132">
    <property type="component" value="Unassembled WGS sequence"/>
</dbReference>
<keyword evidence="1" id="KW-0812">Transmembrane</keyword>
<reference evidence="3 4" key="1">
    <citation type="submission" date="2019-03" db="EMBL/GenBank/DDBJ databases">
        <title>Bacillus niacini sp. nov. a Nicotinate-Metabolizing Mesophile Isolated from Soil.</title>
        <authorList>
            <person name="Zhang G."/>
        </authorList>
    </citation>
    <scope>NUCLEOTIDE SEQUENCE [LARGE SCALE GENOMIC DNA]</scope>
    <source>
        <strain evidence="3 4">WN066</strain>
    </source>
</reference>
<evidence type="ECO:0000256" key="1">
    <source>
        <dbReference type="SAM" id="Phobius"/>
    </source>
</evidence>
<name>A0A4R5VVA3_9BACI</name>
<evidence type="ECO:0000313" key="5">
    <source>
        <dbReference type="Proteomes" id="UP001178888"/>
    </source>
</evidence>
<evidence type="ECO:0000313" key="2">
    <source>
        <dbReference type="EMBL" id="MDQ6597418.1"/>
    </source>
</evidence>